<dbReference type="STRING" id="307507.A0A2V0PM55"/>
<accession>A0A2V0PM55</accession>
<organism evidence="2 3">
    <name type="scientific">Raphidocelis subcapitata</name>
    <dbReference type="NCBI Taxonomy" id="307507"/>
    <lineage>
        <taxon>Eukaryota</taxon>
        <taxon>Viridiplantae</taxon>
        <taxon>Chlorophyta</taxon>
        <taxon>core chlorophytes</taxon>
        <taxon>Chlorophyceae</taxon>
        <taxon>CS clade</taxon>
        <taxon>Sphaeropleales</taxon>
        <taxon>Selenastraceae</taxon>
        <taxon>Raphidocelis</taxon>
    </lineage>
</organism>
<name>A0A2V0PM55_9CHLO</name>
<sequence length="362" mass="37237">MRIEHADLDACAREWAALRPDALAALAQQQLRLGPAGPSDGRPLDPLVRRFRRLREALTSCGCTDGTAVDVFELAADVAAAAGDAAELLKCLQGLSNTLYPVAEAAGGAARGRGGAAAAGGGGGDGSSDAVRGGSTPQQQQQQEQPQQEQEQEQQQQQQQQERRQQEQQQQQQPRDDDGPGGGGARRPAGPLARQAEVHGALLLWFLAVPARPVHSEVAKRLRATPQRLLQTREVRLALSAASALMRGTWVRLAAAHAAAPPLMRRVLEAGAPAARGRAARAMAVAFRSLPAAAVARALGLQQGAAAGGGGDAAAGPAAAANAGPLRDAFLFAHGTLGCKGAAVALAELDAGLAAGGELRFR</sequence>
<feature type="compositionally biased region" description="Low complexity" evidence="1">
    <location>
        <begin position="127"/>
        <end position="160"/>
    </location>
</feature>
<dbReference type="Proteomes" id="UP000247498">
    <property type="component" value="Unassembled WGS sequence"/>
</dbReference>
<feature type="compositionally biased region" description="Gly residues" evidence="1">
    <location>
        <begin position="111"/>
        <end position="126"/>
    </location>
</feature>
<gene>
    <name evidence="2" type="ORF">Rsub_10547</name>
</gene>
<dbReference type="AlphaFoldDB" id="A0A2V0PM55"/>
<evidence type="ECO:0000313" key="2">
    <source>
        <dbReference type="EMBL" id="GBF98135.1"/>
    </source>
</evidence>
<keyword evidence="3" id="KW-1185">Reference proteome</keyword>
<feature type="region of interest" description="Disordered" evidence="1">
    <location>
        <begin position="111"/>
        <end position="190"/>
    </location>
</feature>
<dbReference type="OrthoDB" id="514454at2759"/>
<dbReference type="InParanoid" id="A0A2V0PM55"/>
<reference evidence="2 3" key="1">
    <citation type="journal article" date="2018" name="Sci. Rep.">
        <title>Raphidocelis subcapitata (=Pseudokirchneriella subcapitata) provides an insight into genome evolution and environmental adaptations in the Sphaeropleales.</title>
        <authorList>
            <person name="Suzuki S."/>
            <person name="Yamaguchi H."/>
            <person name="Nakajima N."/>
            <person name="Kawachi M."/>
        </authorList>
    </citation>
    <scope>NUCLEOTIDE SEQUENCE [LARGE SCALE GENOMIC DNA]</scope>
    <source>
        <strain evidence="2 3">NIES-35</strain>
    </source>
</reference>
<dbReference type="Gene3D" id="1.25.40.990">
    <property type="match status" value="1"/>
</dbReference>
<dbReference type="EMBL" id="BDRX01000117">
    <property type="protein sequence ID" value="GBF98135.1"/>
    <property type="molecule type" value="Genomic_DNA"/>
</dbReference>
<proteinExistence type="predicted"/>
<evidence type="ECO:0000313" key="3">
    <source>
        <dbReference type="Proteomes" id="UP000247498"/>
    </source>
</evidence>
<evidence type="ECO:0000256" key="1">
    <source>
        <dbReference type="SAM" id="MobiDB-lite"/>
    </source>
</evidence>
<protein>
    <submittedName>
        <fullName evidence="2">Uncharacterized protein</fullName>
    </submittedName>
</protein>
<comment type="caution">
    <text evidence="2">The sequence shown here is derived from an EMBL/GenBank/DDBJ whole genome shotgun (WGS) entry which is preliminary data.</text>
</comment>